<dbReference type="Gene3D" id="2.130.10.10">
    <property type="entry name" value="YVTN repeat-like/Quinoprotein amine dehydrogenase"/>
    <property type="match status" value="1"/>
</dbReference>
<dbReference type="InterPro" id="IPR050282">
    <property type="entry name" value="Cycloisomerase_2"/>
</dbReference>
<dbReference type="GO" id="GO:0017057">
    <property type="term" value="F:6-phosphogluconolactonase activity"/>
    <property type="evidence" value="ECO:0007669"/>
    <property type="project" value="TreeGrafter"/>
</dbReference>
<dbReference type="InterPro" id="IPR011048">
    <property type="entry name" value="Haem_d1_sf"/>
</dbReference>
<comment type="similarity">
    <text evidence="1">Belongs to the cycloisomerase 2 family.</text>
</comment>
<keyword evidence="2" id="KW-0119">Carbohydrate metabolism</keyword>
<proteinExistence type="inferred from homology"/>
<dbReference type="GO" id="GO:0016853">
    <property type="term" value="F:isomerase activity"/>
    <property type="evidence" value="ECO:0007669"/>
    <property type="project" value="UniProtKB-KW"/>
</dbReference>
<evidence type="ECO:0000256" key="1">
    <source>
        <dbReference type="ARBA" id="ARBA00005564"/>
    </source>
</evidence>
<organism evidence="3 4">
    <name type="scientific">Propionivibrio dicarboxylicus</name>
    <dbReference type="NCBI Taxonomy" id="83767"/>
    <lineage>
        <taxon>Bacteria</taxon>
        <taxon>Pseudomonadati</taxon>
        <taxon>Pseudomonadota</taxon>
        <taxon>Betaproteobacteria</taxon>
        <taxon>Rhodocyclales</taxon>
        <taxon>Rhodocyclaceae</taxon>
        <taxon>Propionivibrio</taxon>
    </lineage>
</organism>
<keyword evidence="4" id="KW-1185">Reference proteome</keyword>
<dbReference type="RefSeq" id="WP_218122775.1">
    <property type="nucleotide sequence ID" value="NZ_FNCY01000015.1"/>
</dbReference>
<protein>
    <submittedName>
        <fullName evidence="3">6-phosphogluconolactonase, cycloisomerase 2 family</fullName>
    </submittedName>
</protein>
<dbReference type="EMBL" id="FNCY01000015">
    <property type="protein sequence ID" value="SDI25764.1"/>
    <property type="molecule type" value="Genomic_DNA"/>
</dbReference>
<keyword evidence="2" id="KW-0313">Glucose metabolism</keyword>
<keyword evidence="3" id="KW-0413">Isomerase</keyword>
<dbReference type="AlphaFoldDB" id="A0A1G8J3H7"/>
<dbReference type="STRING" id="83767.SAMN05660652_03133"/>
<dbReference type="InterPro" id="IPR019405">
    <property type="entry name" value="Lactonase_7-beta_prop"/>
</dbReference>
<dbReference type="Pfam" id="PF10282">
    <property type="entry name" value="Lactonase"/>
    <property type="match status" value="1"/>
</dbReference>
<dbReference type="PANTHER" id="PTHR30344:SF1">
    <property type="entry name" value="6-PHOSPHOGLUCONOLACTONASE"/>
    <property type="match status" value="1"/>
</dbReference>
<gene>
    <name evidence="3" type="ORF">SAMN05660652_03133</name>
</gene>
<evidence type="ECO:0000256" key="2">
    <source>
        <dbReference type="ARBA" id="ARBA00022526"/>
    </source>
</evidence>
<sequence>MEMKPGSYFAYVGSRTTKERNARGIGLSVYAVTPGETAWTLVQVLDDLVNPSFLAFDRHQRALYAVHGDRSEISAFRIDPQTGRLTLINQASTEGKNPVHLCIDPGNRFITVANHITSTLALMPLGEDGSIGPVCDLVSLTGTLGPHRVEQPFPKPHQVLFDRAERFIAVPDKGLDRTFVFRIDTDAQKLVAVEGATAPAQENAGPRHLVFSPSNQFAYIVNELNSTITACRFDATTGALSPFQVVPSLPDSCVVNSRASEITITSDCRFLYASNRGYDSVSIYGVDPGNGRLSFVDCERIEGRTPRFITLSPDERHLFVANEDSDEIIACRIDPRSGKLMPCGTAARTGSPVCIVFRPRG</sequence>
<dbReference type="GO" id="GO:0006006">
    <property type="term" value="P:glucose metabolic process"/>
    <property type="evidence" value="ECO:0007669"/>
    <property type="project" value="UniProtKB-KW"/>
</dbReference>
<dbReference type="PANTHER" id="PTHR30344">
    <property type="entry name" value="6-PHOSPHOGLUCONOLACTONASE-RELATED"/>
    <property type="match status" value="1"/>
</dbReference>
<evidence type="ECO:0000313" key="3">
    <source>
        <dbReference type="EMBL" id="SDI25764.1"/>
    </source>
</evidence>
<dbReference type="Proteomes" id="UP000198607">
    <property type="component" value="Unassembled WGS sequence"/>
</dbReference>
<name>A0A1G8J3H7_9RHOO</name>
<dbReference type="SUPFAM" id="SSF51004">
    <property type="entry name" value="C-terminal (heme d1) domain of cytochrome cd1-nitrite reductase"/>
    <property type="match status" value="1"/>
</dbReference>
<dbReference type="InterPro" id="IPR015943">
    <property type="entry name" value="WD40/YVTN_repeat-like_dom_sf"/>
</dbReference>
<accession>A0A1G8J3H7</accession>
<evidence type="ECO:0000313" key="4">
    <source>
        <dbReference type="Proteomes" id="UP000198607"/>
    </source>
</evidence>
<reference evidence="3 4" key="1">
    <citation type="submission" date="2016-10" db="EMBL/GenBank/DDBJ databases">
        <authorList>
            <person name="de Groot N.N."/>
        </authorList>
    </citation>
    <scope>NUCLEOTIDE SEQUENCE [LARGE SCALE GENOMIC DNA]</scope>
    <source>
        <strain evidence="3 4">DSM 5885</strain>
    </source>
</reference>